<dbReference type="SUPFAM" id="SSF51445">
    <property type="entry name" value="(Trans)glycosidases"/>
    <property type="match status" value="1"/>
</dbReference>
<keyword evidence="9" id="KW-0326">Glycosidase</keyword>
<dbReference type="InterPro" id="IPR015883">
    <property type="entry name" value="Glyco_hydro_20_cat"/>
</dbReference>
<evidence type="ECO:0000256" key="5">
    <source>
        <dbReference type="ARBA" id="ARBA00022729"/>
    </source>
</evidence>
<feature type="domain" description="Glycoside hydrolase family 20 catalytic" evidence="11">
    <location>
        <begin position="162"/>
        <end position="356"/>
    </location>
</feature>
<dbReference type="EC" id="3.2.1.52" evidence="4"/>
<evidence type="ECO:0000256" key="3">
    <source>
        <dbReference type="ARBA" id="ARBA00006285"/>
    </source>
</evidence>
<dbReference type="InterPro" id="IPR017853">
    <property type="entry name" value="GH"/>
</dbReference>
<reference evidence="13" key="1">
    <citation type="journal article" date="2020" name="J. Eukaryot. Microbiol.">
        <title>De novo Sequencing, Assembly and Annotation of the Transcriptome for the Free-Living Testate Amoeba Arcella intermedia.</title>
        <authorList>
            <person name="Ribeiro G.M."/>
            <person name="Porfirio-Sousa A.L."/>
            <person name="Maurer-Alcala X.X."/>
            <person name="Katz L.A."/>
            <person name="Lahr D.J.G."/>
        </authorList>
    </citation>
    <scope>NUCLEOTIDE SEQUENCE</scope>
</reference>
<keyword evidence="7" id="KW-0325">Glycoprotein</keyword>
<sequence length="384" mass="42680">MQQALGVTGQGFSECRLLCDPKASLWPYPTGATEFGTSTTAIQLDLISFSVSAPPSLVPLVEAAEGAFLETLRKIAPKDAGQGAPLQVALQINSPQCDLLIGLDESYTLSITSQPPSARITAETFFGMRHALETLSQLIIHDAPTRTLRIISTAHISDRPSFTYRGVLLDTSRQFYPLPFLHKLIEAMSYNKLNYFHWHISDTSSFSYESLALPNVTKEGVFEGGMVYLQEEIQELVFYGKSRGVRVLPEFDAPSHAGNGWGWGEGAGLGNLAVCINQEPWTAYCIEPPCGQLNPVNPNIYDVLGKLYQEMYSVFGTPEMFHMGGDEVMVACWNSTQEIVNWMLEHNRNLTNIDYLNLWGQFQQQAYAEFSKFTSFLNFSSALN</sequence>
<feature type="domain" description="Beta-hexosaminidase eukaryotic type N-terminal" evidence="12">
    <location>
        <begin position="86"/>
        <end position="138"/>
    </location>
</feature>
<accession>A0A6B2L6C7</accession>
<dbReference type="PRINTS" id="PR00738">
    <property type="entry name" value="GLHYDRLASE20"/>
</dbReference>
<evidence type="ECO:0000259" key="11">
    <source>
        <dbReference type="Pfam" id="PF00728"/>
    </source>
</evidence>
<evidence type="ECO:0000256" key="1">
    <source>
        <dbReference type="ARBA" id="ARBA00001231"/>
    </source>
</evidence>
<dbReference type="GO" id="GO:0005975">
    <property type="term" value="P:carbohydrate metabolic process"/>
    <property type="evidence" value="ECO:0007669"/>
    <property type="project" value="InterPro"/>
</dbReference>
<evidence type="ECO:0000256" key="2">
    <source>
        <dbReference type="ARBA" id="ARBA00004371"/>
    </source>
</evidence>
<dbReference type="InterPro" id="IPR029018">
    <property type="entry name" value="Hex-like_dom2"/>
</dbReference>
<organism evidence="13">
    <name type="scientific">Arcella intermedia</name>
    <dbReference type="NCBI Taxonomy" id="1963864"/>
    <lineage>
        <taxon>Eukaryota</taxon>
        <taxon>Amoebozoa</taxon>
        <taxon>Tubulinea</taxon>
        <taxon>Elardia</taxon>
        <taxon>Arcellinida</taxon>
        <taxon>Sphaerothecina</taxon>
        <taxon>Arcellidae</taxon>
        <taxon>Arcella</taxon>
    </lineage>
</organism>
<evidence type="ECO:0000313" key="13">
    <source>
        <dbReference type="EMBL" id="NDV32514.1"/>
    </source>
</evidence>
<dbReference type="FunFam" id="3.20.20.80:FF:000063">
    <property type="entry name" value="Beta-hexosaminidase"/>
    <property type="match status" value="1"/>
</dbReference>
<keyword evidence="8" id="KW-0458">Lysosome</keyword>
<dbReference type="Gene3D" id="3.20.20.80">
    <property type="entry name" value="Glycosidases"/>
    <property type="match status" value="1"/>
</dbReference>
<protein>
    <recommendedName>
        <fullName evidence="4">beta-N-acetylhexosaminidase</fullName>
        <ecNumber evidence="4">3.2.1.52</ecNumber>
    </recommendedName>
</protein>
<dbReference type="Pfam" id="PF14845">
    <property type="entry name" value="Glycohydro_20b2"/>
    <property type="match status" value="1"/>
</dbReference>
<dbReference type="PANTHER" id="PTHR22600">
    <property type="entry name" value="BETA-HEXOSAMINIDASE"/>
    <property type="match status" value="1"/>
</dbReference>
<comment type="catalytic activity">
    <reaction evidence="1">
        <text>Hydrolysis of terminal non-reducing N-acetyl-D-hexosamine residues in N-acetyl-beta-D-hexosaminides.</text>
        <dbReference type="EC" id="3.2.1.52"/>
    </reaction>
</comment>
<proteinExistence type="inferred from homology"/>
<dbReference type="AlphaFoldDB" id="A0A6B2L6C7"/>
<evidence type="ECO:0000259" key="12">
    <source>
        <dbReference type="Pfam" id="PF14845"/>
    </source>
</evidence>
<evidence type="ECO:0000256" key="10">
    <source>
        <dbReference type="PIRSR" id="PIRSR625705-1"/>
    </source>
</evidence>
<keyword evidence="6" id="KW-0378">Hydrolase</keyword>
<dbReference type="EMBL" id="GIBP01003545">
    <property type="protein sequence ID" value="NDV32514.1"/>
    <property type="molecule type" value="Transcribed_RNA"/>
</dbReference>
<dbReference type="InterPro" id="IPR025705">
    <property type="entry name" value="Beta_hexosaminidase_sua/sub"/>
</dbReference>
<evidence type="ECO:0000256" key="4">
    <source>
        <dbReference type="ARBA" id="ARBA00012663"/>
    </source>
</evidence>
<dbReference type="Pfam" id="PF00728">
    <property type="entry name" value="Glyco_hydro_20"/>
    <property type="match status" value="1"/>
</dbReference>
<evidence type="ECO:0000256" key="6">
    <source>
        <dbReference type="ARBA" id="ARBA00022801"/>
    </source>
</evidence>
<dbReference type="SUPFAM" id="SSF55545">
    <property type="entry name" value="beta-N-acetylhexosaminidase-like domain"/>
    <property type="match status" value="1"/>
</dbReference>
<dbReference type="InterPro" id="IPR029019">
    <property type="entry name" value="HEX_eukaryotic_N"/>
</dbReference>
<name>A0A6B2L6C7_9EUKA</name>
<evidence type="ECO:0000256" key="9">
    <source>
        <dbReference type="ARBA" id="ARBA00023295"/>
    </source>
</evidence>
<dbReference type="GO" id="GO:0005764">
    <property type="term" value="C:lysosome"/>
    <property type="evidence" value="ECO:0007669"/>
    <property type="project" value="UniProtKB-SubCell"/>
</dbReference>
<feature type="active site" description="Proton donor" evidence="10">
    <location>
        <position position="327"/>
    </location>
</feature>
<dbReference type="GO" id="GO:0016231">
    <property type="term" value="F:beta-N-acetylglucosaminidase activity"/>
    <property type="evidence" value="ECO:0007669"/>
    <property type="project" value="TreeGrafter"/>
</dbReference>
<comment type="subcellular location">
    <subcellularLocation>
        <location evidence="2">Lysosome</location>
    </subcellularLocation>
</comment>
<dbReference type="PANTHER" id="PTHR22600:SF26">
    <property type="entry name" value="BETA-N-ACETYLHEXOSAMINIDASE"/>
    <property type="match status" value="1"/>
</dbReference>
<dbReference type="GO" id="GO:0005886">
    <property type="term" value="C:plasma membrane"/>
    <property type="evidence" value="ECO:0007669"/>
    <property type="project" value="TreeGrafter"/>
</dbReference>
<dbReference type="Gene3D" id="3.30.379.10">
    <property type="entry name" value="Chitobiase/beta-hexosaminidase domain 2-like"/>
    <property type="match status" value="1"/>
</dbReference>
<evidence type="ECO:0000256" key="7">
    <source>
        <dbReference type="ARBA" id="ARBA00023180"/>
    </source>
</evidence>
<evidence type="ECO:0000256" key="8">
    <source>
        <dbReference type="ARBA" id="ARBA00023228"/>
    </source>
</evidence>
<dbReference type="GO" id="GO:0030203">
    <property type="term" value="P:glycosaminoglycan metabolic process"/>
    <property type="evidence" value="ECO:0007669"/>
    <property type="project" value="TreeGrafter"/>
</dbReference>
<comment type="similarity">
    <text evidence="3">Belongs to the glycosyl hydrolase 20 family.</text>
</comment>
<keyword evidence="5" id="KW-0732">Signal</keyword>